<dbReference type="PANTHER" id="PTHR13325:SF3">
    <property type="entry name" value="MEMBRANE-BOUND TRANSCRIPTION FACTOR SITE-2 PROTEASE"/>
    <property type="match status" value="1"/>
</dbReference>
<keyword evidence="2" id="KW-0378">Hydrolase</keyword>
<reference evidence="2 3" key="1">
    <citation type="submission" date="2023-07" db="EMBL/GenBank/DDBJ databases">
        <title>Sorghum-associated microbial communities from plants grown in Nebraska, USA.</title>
        <authorList>
            <person name="Schachtman D."/>
        </authorList>
    </citation>
    <scope>NUCLEOTIDE SEQUENCE [LARGE SCALE GENOMIC DNA]</scope>
    <source>
        <strain evidence="2 3">CC523</strain>
    </source>
</reference>
<accession>A0ABT9TT22</accession>
<dbReference type="Proteomes" id="UP001244563">
    <property type="component" value="Unassembled WGS sequence"/>
</dbReference>
<organism evidence="2 3">
    <name type="scientific">Paenarthrobacter nicotinovorans</name>
    <name type="common">Arthrobacter nicotinovorans</name>
    <dbReference type="NCBI Taxonomy" id="29320"/>
    <lineage>
        <taxon>Bacteria</taxon>
        <taxon>Bacillati</taxon>
        <taxon>Actinomycetota</taxon>
        <taxon>Actinomycetes</taxon>
        <taxon>Micrococcales</taxon>
        <taxon>Micrococcaceae</taxon>
        <taxon>Paenarthrobacter</taxon>
    </lineage>
</organism>
<name>A0ABT9TT22_PAENI</name>
<sequence length="539" mass="57041">MSSQYQWLSQIRLSEQDESGRILISTAAGPVLRLPQALGEIVREAQQALPDVDAHGIAERIRAGSGTQSGQTKTDRSQLTAAEVQLLLDTLAKNPALARLDVSPVRRLQFRKPFSIQLTLLDPSWLLGRMPWTRRIIRSSGFWWTVAALNGVGVAAVAVLLMDQGSALHDTTTVTGYLWLLVALYLAVFIHEFSHAATLVAFGGRSHRVGFMLFYLVPAFFCDVTDAWNLKPADRAKVALAGIAAQGNLGAIAGVLSFVLPRDLATLAAAFSVLCFLYGLLNLIPFVKLDGYIALVGYLDKPNLRASCMAEFQAWTRGLIFRQGSPSQVPASPKRLIFGFLCIVFPLLILIGVVAAAGSYLASWGKVAAWIQLFLAGGLVVWLLLRGIGHMVGLRKSGIAKGPVTVYGAALLLAAVALVVVVPFPNNVRGGLYSDGDGPRFVVLGGSAGATGGTVDLFGPGLVPGSRIGTATAAGDPEPCTVPLAATVAVKESDLTLDALCVRLDYAGTAPRTGTAVWQVPGQTIAQWVANLGARAVGP</sequence>
<feature type="transmembrane region" description="Helical" evidence="1">
    <location>
        <begin position="177"/>
        <end position="202"/>
    </location>
</feature>
<keyword evidence="2" id="KW-0645">Protease</keyword>
<keyword evidence="2" id="KW-0482">Metalloprotease</keyword>
<dbReference type="NCBIfam" id="NF041824">
    <property type="entry name" value="daptide_HExxH"/>
    <property type="match status" value="1"/>
</dbReference>
<evidence type="ECO:0000313" key="3">
    <source>
        <dbReference type="Proteomes" id="UP001244563"/>
    </source>
</evidence>
<protein>
    <submittedName>
        <fullName evidence="2">Peptide zinc metalloprotease protein</fullName>
    </submittedName>
</protein>
<feature type="transmembrane region" description="Helical" evidence="1">
    <location>
        <begin position="336"/>
        <end position="361"/>
    </location>
</feature>
<comment type="caution">
    <text evidence="2">The sequence shown here is derived from an EMBL/GenBank/DDBJ whole genome shotgun (WGS) entry which is preliminary data.</text>
</comment>
<feature type="transmembrane region" description="Helical" evidence="1">
    <location>
        <begin position="406"/>
        <end position="424"/>
    </location>
</feature>
<dbReference type="GO" id="GO:0008237">
    <property type="term" value="F:metallopeptidase activity"/>
    <property type="evidence" value="ECO:0007669"/>
    <property type="project" value="UniProtKB-KW"/>
</dbReference>
<dbReference type="EMBL" id="JAUSSW010000018">
    <property type="protein sequence ID" value="MDQ0104565.1"/>
    <property type="molecule type" value="Genomic_DNA"/>
</dbReference>
<dbReference type="InterPro" id="IPR049694">
    <property type="entry name" value="Daptide_HExxH"/>
</dbReference>
<keyword evidence="1" id="KW-0472">Membrane</keyword>
<dbReference type="InterPro" id="IPR001193">
    <property type="entry name" value="MBTPS2"/>
</dbReference>
<feature type="transmembrane region" description="Helical" evidence="1">
    <location>
        <begin position="238"/>
        <end position="258"/>
    </location>
</feature>
<evidence type="ECO:0000313" key="2">
    <source>
        <dbReference type="EMBL" id="MDQ0104565.1"/>
    </source>
</evidence>
<dbReference type="PANTHER" id="PTHR13325">
    <property type="entry name" value="PROTEASE M50 MEMBRANE-BOUND TRANSCRIPTION FACTOR SITE 2 PROTEASE"/>
    <property type="match status" value="1"/>
</dbReference>
<feature type="transmembrane region" description="Helical" evidence="1">
    <location>
        <begin position="264"/>
        <end position="284"/>
    </location>
</feature>
<proteinExistence type="predicted"/>
<evidence type="ECO:0000256" key="1">
    <source>
        <dbReference type="SAM" id="Phobius"/>
    </source>
</evidence>
<keyword evidence="1" id="KW-0812">Transmembrane</keyword>
<gene>
    <name evidence="2" type="ORF">J2T10_004240</name>
</gene>
<feature type="transmembrane region" description="Helical" evidence="1">
    <location>
        <begin position="367"/>
        <end position="385"/>
    </location>
</feature>
<dbReference type="RefSeq" id="WP_018778968.1">
    <property type="nucleotide sequence ID" value="NZ_JAOTPH010000001.1"/>
</dbReference>
<dbReference type="CDD" id="cd05709">
    <property type="entry name" value="S2P-M50"/>
    <property type="match status" value="1"/>
</dbReference>
<feature type="transmembrane region" description="Helical" evidence="1">
    <location>
        <begin position="142"/>
        <end position="162"/>
    </location>
</feature>
<keyword evidence="1" id="KW-1133">Transmembrane helix</keyword>
<keyword evidence="3" id="KW-1185">Reference proteome</keyword>